<keyword evidence="1" id="KW-1133">Transmembrane helix</keyword>
<accession>A0A1H3SBJ5</accession>
<keyword evidence="1" id="KW-0812">Transmembrane</keyword>
<dbReference type="RefSeq" id="WP_019598731.1">
    <property type="nucleotide sequence ID" value="NZ_FNQC01000011.1"/>
</dbReference>
<dbReference type="EMBL" id="FNQC01000011">
    <property type="protein sequence ID" value="SDZ35087.1"/>
    <property type="molecule type" value="Genomic_DNA"/>
</dbReference>
<keyword evidence="1" id="KW-0472">Membrane</keyword>
<comment type="caution">
    <text evidence="2">The sequence shown here is derived from an EMBL/GenBank/DDBJ whole genome shotgun (WGS) entry which is preliminary data.</text>
</comment>
<proteinExistence type="predicted"/>
<dbReference type="SUPFAM" id="SSF51905">
    <property type="entry name" value="FAD/NAD(P)-binding domain"/>
    <property type="match status" value="1"/>
</dbReference>
<dbReference type="Proteomes" id="UP000199663">
    <property type="component" value="Unassembled WGS sequence"/>
</dbReference>
<keyword evidence="3" id="KW-1185">Reference proteome</keyword>
<protein>
    <submittedName>
        <fullName evidence="2">Lycopene beta-cyclase</fullName>
    </submittedName>
</protein>
<evidence type="ECO:0000313" key="2">
    <source>
        <dbReference type="EMBL" id="SDZ35087.1"/>
    </source>
</evidence>
<evidence type="ECO:0000313" key="3">
    <source>
        <dbReference type="Proteomes" id="UP000199663"/>
    </source>
</evidence>
<gene>
    <name evidence="2" type="ORF">SAMN05444412_11124</name>
</gene>
<feature type="transmembrane region" description="Helical" evidence="1">
    <location>
        <begin position="6"/>
        <end position="22"/>
    </location>
</feature>
<dbReference type="Pfam" id="PF05834">
    <property type="entry name" value="Lycopene_cycl"/>
    <property type="match status" value="1"/>
</dbReference>
<dbReference type="Gene3D" id="3.50.50.60">
    <property type="entry name" value="FAD/NAD(P)-binding domain"/>
    <property type="match status" value="1"/>
</dbReference>
<sequence length="382" mass="44743">MTYDFIVTGLGCAGMSFMYYLLDSELKHKKVLLIDNSKKIENDRTWCYWAENPLEIHPKNSPLIFWDRINIIHKNDVCQKSLGPLKYYHIQSSDFYFEVLEKIKGFTNVTIVQDKVVEFEENEKDQVTVKTLNSGNFIGKKILNSILPFSENKGELMLKQVFLGWKIKSPKNAFDHRSATLMDFPASDSRQTEFFYILPFSETEALVEYTIYTQNTIETSVMEAKLTQYIQQHLGIDQFETVFKEQGIIPMTTNKLSKAKFQNIIPIGTLAGCTKPSTGFTFYDIQKHCKDIVRQLVRNQSNLKFDWKRKNRFTFYDNILLNIAVKWPKELPSIFKEMFEKNNGESILYFLNEESTFLNEVKILGSLKFKIFIKSVLQYERH</sequence>
<dbReference type="InterPro" id="IPR036188">
    <property type="entry name" value="FAD/NAD-bd_sf"/>
</dbReference>
<reference evidence="2 3" key="1">
    <citation type="submission" date="2016-10" db="EMBL/GenBank/DDBJ databases">
        <authorList>
            <person name="Varghese N."/>
            <person name="Submissions S."/>
        </authorList>
    </citation>
    <scope>NUCLEOTIDE SEQUENCE [LARGE SCALE GENOMIC DNA]</scope>
    <source>
        <strain evidence="2 3">DSM 17997</strain>
    </source>
</reference>
<name>A0A1H3SBJ5_9BACT</name>
<evidence type="ECO:0000256" key="1">
    <source>
        <dbReference type="SAM" id="Phobius"/>
    </source>
</evidence>
<organism evidence="2 3">
    <name type="scientific">Rhodonellum ikkaensis</name>
    <dbReference type="NCBI Taxonomy" id="336829"/>
    <lineage>
        <taxon>Bacteria</taxon>
        <taxon>Pseudomonadati</taxon>
        <taxon>Bacteroidota</taxon>
        <taxon>Cytophagia</taxon>
        <taxon>Cytophagales</taxon>
        <taxon>Cytophagaceae</taxon>
        <taxon>Rhodonellum</taxon>
    </lineage>
</organism>